<dbReference type="PROSITE" id="PS00109">
    <property type="entry name" value="PROTEIN_KINASE_TYR"/>
    <property type="match status" value="1"/>
</dbReference>
<dbReference type="SMART" id="SM00219">
    <property type="entry name" value="TyrKc"/>
    <property type="match status" value="1"/>
</dbReference>
<evidence type="ECO:0000256" key="7">
    <source>
        <dbReference type="ARBA" id="ARBA00047899"/>
    </source>
</evidence>
<name>A0ABR2J1S8_9EUKA</name>
<keyword evidence="11" id="KW-1185">Reference proteome</keyword>
<evidence type="ECO:0000256" key="3">
    <source>
        <dbReference type="ARBA" id="ARBA00022679"/>
    </source>
</evidence>
<protein>
    <recommendedName>
        <fullName evidence="1">non-specific serine/threonine protein kinase</fullName>
        <ecNumber evidence="1">2.7.11.1</ecNumber>
    </recommendedName>
</protein>
<evidence type="ECO:0000256" key="6">
    <source>
        <dbReference type="ARBA" id="ARBA00022840"/>
    </source>
</evidence>
<keyword evidence="5" id="KW-0418">Kinase</keyword>
<evidence type="ECO:0000256" key="2">
    <source>
        <dbReference type="ARBA" id="ARBA00022527"/>
    </source>
</evidence>
<dbReference type="PROSITE" id="PS50011">
    <property type="entry name" value="PROTEIN_KINASE_DOM"/>
    <property type="match status" value="1"/>
</dbReference>
<dbReference type="PANTHER" id="PTHR24054:SF0">
    <property type="entry name" value="CASEIN KINASE II SUBUNIT ALPHA"/>
    <property type="match status" value="1"/>
</dbReference>
<comment type="catalytic activity">
    <reaction evidence="7">
        <text>L-threonyl-[protein] + ATP = O-phospho-L-threonyl-[protein] + ADP + H(+)</text>
        <dbReference type="Rhea" id="RHEA:46608"/>
        <dbReference type="Rhea" id="RHEA-COMP:11060"/>
        <dbReference type="Rhea" id="RHEA-COMP:11605"/>
        <dbReference type="ChEBI" id="CHEBI:15378"/>
        <dbReference type="ChEBI" id="CHEBI:30013"/>
        <dbReference type="ChEBI" id="CHEBI:30616"/>
        <dbReference type="ChEBI" id="CHEBI:61977"/>
        <dbReference type="ChEBI" id="CHEBI:456216"/>
        <dbReference type="EC" id="2.7.11.1"/>
    </reaction>
</comment>
<accession>A0ABR2J1S8</accession>
<dbReference type="Proteomes" id="UP001470230">
    <property type="component" value="Unassembled WGS sequence"/>
</dbReference>
<comment type="catalytic activity">
    <reaction evidence="8">
        <text>L-seryl-[protein] + ATP = O-phospho-L-seryl-[protein] + ADP + H(+)</text>
        <dbReference type="Rhea" id="RHEA:17989"/>
        <dbReference type="Rhea" id="RHEA-COMP:9863"/>
        <dbReference type="Rhea" id="RHEA-COMP:11604"/>
        <dbReference type="ChEBI" id="CHEBI:15378"/>
        <dbReference type="ChEBI" id="CHEBI:29999"/>
        <dbReference type="ChEBI" id="CHEBI:30616"/>
        <dbReference type="ChEBI" id="CHEBI:83421"/>
        <dbReference type="ChEBI" id="CHEBI:456216"/>
        <dbReference type="EC" id="2.7.11.1"/>
    </reaction>
</comment>
<keyword evidence="4" id="KW-0547">Nucleotide-binding</keyword>
<dbReference type="InterPro" id="IPR008266">
    <property type="entry name" value="Tyr_kinase_AS"/>
</dbReference>
<dbReference type="Pfam" id="PF00069">
    <property type="entry name" value="Pkinase"/>
    <property type="match status" value="1"/>
</dbReference>
<organism evidence="10 11">
    <name type="scientific">Tritrichomonas musculus</name>
    <dbReference type="NCBI Taxonomy" id="1915356"/>
    <lineage>
        <taxon>Eukaryota</taxon>
        <taxon>Metamonada</taxon>
        <taxon>Parabasalia</taxon>
        <taxon>Tritrichomonadida</taxon>
        <taxon>Tritrichomonadidae</taxon>
        <taxon>Tritrichomonas</taxon>
    </lineage>
</organism>
<dbReference type="InterPro" id="IPR000719">
    <property type="entry name" value="Prot_kinase_dom"/>
</dbReference>
<evidence type="ECO:0000259" key="9">
    <source>
        <dbReference type="PROSITE" id="PS50011"/>
    </source>
</evidence>
<dbReference type="EMBL" id="JAPFFF010000013">
    <property type="protein sequence ID" value="KAK8871418.1"/>
    <property type="molecule type" value="Genomic_DNA"/>
</dbReference>
<evidence type="ECO:0000256" key="4">
    <source>
        <dbReference type="ARBA" id="ARBA00022741"/>
    </source>
</evidence>
<feature type="domain" description="Protein kinase" evidence="9">
    <location>
        <begin position="41"/>
        <end position="322"/>
    </location>
</feature>
<proteinExistence type="predicted"/>
<dbReference type="EC" id="2.7.11.1" evidence="1"/>
<keyword evidence="6" id="KW-0067">ATP-binding</keyword>
<sequence length="324" mass="36930">MIFNDLKSSLPTIKLSGKQKSKKDEGSIEIDPNQLLAENGLIGEKLIQQGHSSCVISGFYHQTMPAFFEIIYRENESAEENQLMILKSLNGQKHIIELYDNILKHEYAIFIFKRVEAIPASKMITKSLTLDNLRVLLRGVLEALEEAHRIDIVHRDIRLENIMVKPNFEEVYLTGWDCATKISENMNSSIGSISARSPEMLMGYNNYKKKGDIWAFGVLIIYILSDGRIPWKSETSKETLIEMAAYFGAQNILDLENTLHLHCGVKSLKKHVDDMIVPLQSSFAPSHADLDNEDLMNLIHKCFALDYRLRPNVSDLLDHAFFKS</sequence>
<evidence type="ECO:0000256" key="5">
    <source>
        <dbReference type="ARBA" id="ARBA00022777"/>
    </source>
</evidence>
<gene>
    <name evidence="10" type="ORF">M9Y10_007144</name>
</gene>
<keyword evidence="3" id="KW-0808">Transferase</keyword>
<dbReference type="PANTHER" id="PTHR24054">
    <property type="entry name" value="CASEIN KINASE II SUBUNIT ALPHA"/>
    <property type="match status" value="1"/>
</dbReference>
<evidence type="ECO:0000313" key="10">
    <source>
        <dbReference type="EMBL" id="KAK8871418.1"/>
    </source>
</evidence>
<dbReference type="InterPro" id="IPR011009">
    <property type="entry name" value="Kinase-like_dom_sf"/>
</dbReference>
<comment type="caution">
    <text evidence="10">The sequence shown here is derived from an EMBL/GenBank/DDBJ whole genome shotgun (WGS) entry which is preliminary data.</text>
</comment>
<keyword evidence="2" id="KW-0723">Serine/threonine-protein kinase</keyword>
<dbReference type="Gene3D" id="1.10.510.10">
    <property type="entry name" value="Transferase(Phosphotransferase) domain 1"/>
    <property type="match status" value="1"/>
</dbReference>
<dbReference type="SUPFAM" id="SSF56112">
    <property type="entry name" value="Protein kinase-like (PK-like)"/>
    <property type="match status" value="1"/>
</dbReference>
<dbReference type="InterPro" id="IPR045216">
    <property type="entry name" value="CK2_alpha"/>
</dbReference>
<reference evidence="10 11" key="1">
    <citation type="submission" date="2024-04" db="EMBL/GenBank/DDBJ databases">
        <title>Tritrichomonas musculus Genome.</title>
        <authorList>
            <person name="Alves-Ferreira E."/>
            <person name="Grigg M."/>
            <person name="Lorenzi H."/>
            <person name="Galac M."/>
        </authorList>
    </citation>
    <scope>NUCLEOTIDE SEQUENCE [LARGE SCALE GENOMIC DNA]</scope>
    <source>
        <strain evidence="10 11">EAF2021</strain>
    </source>
</reference>
<dbReference type="InterPro" id="IPR020635">
    <property type="entry name" value="Tyr_kinase_cat_dom"/>
</dbReference>
<evidence type="ECO:0000256" key="1">
    <source>
        <dbReference type="ARBA" id="ARBA00012513"/>
    </source>
</evidence>
<evidence type="ECO:0000256" key="8">
    <source>
        <dbReference type="ARBA" id="ARBA00048679"/>
    </source>
</evidence>
<evidence type="ECO:0000313" key="11">
    <source>
        <dbReference type="Proteomes" id="UP001470230"/>
    </source>
</evidence>